<protein>
    <submittedName>
        <fullName evidence="1">Uncharacterized protein</fullName>
    </submittedName>
</protein>
<reference evidence="1" key="1">
    <citation type="submission" date="2020-10" db="EMBL/GenBank/DDBJ databases">
        <authorList>
            <person name="Gilroy R."/>
        </authorList>
    </citation>
    <scope>NUCLEOTIDE SEQUENCE</scope>
    <source>
        <strain evidence="1">CHK178-757</strain>
    </source>
</reference>
<dbReference type="EMBL" id="DVIT01000011">
    <property type="protein sequence ID" value="HIS46382.1"/>
    <property type="molecule type" value="Genomic_DNA"/>
</dbReference>
<accession>A0A9D1F3E3</accession>
<dbReference type="Proteomes" id="UP000823927">
    <property type="component" value="Unassembled WGS sequence"/>
</dbReference>
<comment type="caution">
    <text evidence="1">The sequence shown here is derived from an EMBL/GenBank/DDBJ whole genome shotgun (WGS) entry which is preliminary data.</text>
</comment>
<gene>
    <name evidence="1" type="ORF">IAB46_02300</name>
</gene>
<dbReference type="AlphaFoldDB" id="A0A9D1F3E3"/>
<sequence>MESLKERLLQEQYRLEQILKKTQEQLKNAPEGLLYLSKVKKWTQYYHYFPGKIKQKRYIPKYNINFVRKLAQKSYDEKIIKLAEKRLFQIKKITKDYDDREIENIFLRQSSEKQELIRPIEPTWNQQVQIWLSEKYTGKQFREGEPVIFTDRGERVRSKSEKIIADCFFRKSIPYKYECPLYLKGLGIIYPDFTILSRKTRQEIYWEHHGRMDDPAYAQMTVKKIQAYEENEIFPGERLILTFETRNMVLNSKSIEQLADRYL</sequence>
<name>A0A9D1F3E3_9FIRM</name>
<proteinExistence type="predicted"/>
<organism evidence="1 2">
    <name type="scientific">Candidatus Scybalocola faecigallinarum</name>
    <dbReference type="NCBI Taxonomy" id="2840941"/>
    <lineage>
        <taxon>Bacteria</taxon>
        <taxon>Bacillati</taxon>
        <taxon>Bacillota</taxon>
        <taxon>Clostridia</taxon>
        <taxon>Lachnospirales</taxon>
        <taxon>Lachnospiraceae</taxon>
        <taxon>Lachnospiraceae incertae sedis</taxon>
        <taxon>Candidatus Scybalocola (ex Gilroy et al. 2021)</taxon>
    </lineage>
</organism>
<evidence type="ECO:0000313" key="2">
    <source>
        <dbReference type="Proteomes" id="UP000823927"/>
    </source>
</evidence>
<evidence type="ECO:0000313" key="1">
    <source>
        <dbReference type="EMBL" id="HIS46382.1"/>
    </source>
</evidence>
<reference evidence="1" key="2">
    <citation type="journal article" date="2021" name="PeerJ">
        <title>Extensive microbial diversity within the chicken gut microbiome revealed by metagenomics and culture.</title>
        <authorList>
            <person name="Gilroy R."/>
            <person name="Ravi A."/>
            <person name="Getino M."/>
            <person name="Pursley I."/>
            <person name="Horton D.L."/>
            <person name="Alikhan N.F."/>
            <person name="Baker D."/>
            <person name="Gharbi K."/>
            <person name="Hall N."/>
            <person name="Watson M."/>
            <person name="Adriaenssens E.M."/>
            <person name="Foster-Nyarko E."/>
            <person name="Jarju S."/>
            <person name="Secka A."/>
            <person name="Antonio M."/>
            <person name="Oren A."/>
            <person name="Chaudhuri R.R."/>
            <person name="La Ragione R."/>
            <person name="Hildebrand F."/>
            <person name="Pallen M.J."/>
        </authorList>
    </citation>
    <scope>NUCLEOTIDE SEQUENCE</scope>
    <source>
        <strain evidence="1">CHK178-757</strain>
    </source>
</reference>